<evidence type="ECO:0000313" key="4">
    <source>
        <dbReference type="Proteomes" id="UP000550136"/>
    </source>
</evidence>
<proteinExistence type="predicted"/>
<dbReference type="Proteomes" id="UP000550136">
    <property type="component" value="Unassembled WGS sequence"/>
</dbReference>
<accession>A0A411LM54</accession>
<dbReference type="EMBL" id="CP065713">
    <property type="protein sequence ID" value="QPT10031.1"/>
    <property type="molecule type" value="Genomic_DNA"/>
</dbReference>
<organism evidence="2 4">
    <name type="scientific">Sphingomonas paucimobilis</name>
    <name type="common">Pseudomonas paucimobilis</name>
    <dbReference type="NCBI Taxonomy" id="13689"/>
    <lineage>
        <taxon>Bacteria</taxon>
        <taxon>Pseudomonadati</taxon>
        <taxon>Pseudomonadota</taxon>
        <taxon>Alphaproteobacteria</taxon>
        <taxon>Sphingomonadales</taxon>
        <taxon>Sphingomonadaceae</taxon>
        <taxon>Sphingomonas</taxon>
    </lineage>
</organism>
<dbReference type="OrthoDB" id="9809995at2"/>
<dbReference type="InterPro" id="IPR043129">
    <property type="entry name" value="ATPase_NBD"/>
</dbReference>
<keyword evidence="2" id="KW-0808">Transferase</keyword>
<dbReference type="EMBL" id="JABEOU010000051">
    <property type="protein sequence ID" value="NNG59090.1"/>
    <property type="molecule type" value="Genomic_DNA"/>
</dbReference>
<dbReference type="NCBIfam" id="TIGR03725">
    <property type="entry name" value="T6A_YeaZ"/>
    <property type="match status" value="1"/>
</dbReference>
<dbReference type="GO" id="GO:0016740">
    <property type="term" value="F:transferase activity"/>
    <property type="evidence" value="ECO:0007669"/>
    <property type="project" value="UniProtKB-KW"/>
</dbReference>
<dbReference type="Gene3D" id="3.30.420.40">
    <property type="match status" value="2"/>
</dbReference>
<evidence type="ECO:0000259" key="1">
    <source>
        <dbReference type="Pfam" id="PF00814"/>
    </source>
</evidence>
<evidence type="ECO:0000313" key="5">
    <source>
        <dbReference type="Proteomes" id="UP000594836"/>
    </source>
</evidence>
<dbReference type="AlphaFoldDB" id="A0A411LM54"/>
<dbReference type="SUPFAM" id="SSF53067">
    <property type="entry name" value="Actin-like ATPase domain"/>
    <property type="match status" value="1"/>
</dbReference>
<protein>
    <submittedName>
        <fullName evidence="2">tRNA (Adenosine(37)-N6)-threonylcarbamoyltransferase complex dimerization subunit type 1 TsaB</fullName>
    </submittedName>
</protein>
<dbReference type="GO" id="GO:0002949">
    <property type="term" value="P:tRNA threonylcarbamoyladenosine modification"/>
    <property type="evidence" value="ECO:0007669"/>
    <property type="project" value="InterPro"/>
</dbReference>
<sequence length="239" mass="24503">MAIGARCTRAIRAWRSNRPTGSSEPNLRTLVIDTATAACSVALLDGDRVIARAHDVVGRGHAEKLVPMIADLPDGGRAERILVDCGPGSFTGIRVGIAAARGLAFGWGIGASGYSSLALVAAAAFATRDVDAVSVVLEGGHGEVFVQAFARDLTPLSAFASMKPEAALATLEGRVAVGNGVRWLSAIAPDLPVVEALPNAAEAWRLPPALTDMAPRPVYGRAPDAKLPGGITPPEATAA</sequence>
<dbReference type="InterPro" id="IPR000905">
    <property type="entry name" value="Gcp-like_dom"/>
</dbReference>
<feature type="domain" description="Gcp-like" evidence="1">
    <location>
        <begin position="57"/>
        <end position="147"/>
    </location>
</feature>
<dbReference type="Pfam" id="PF00814">
    <property type="entry name" value="TsaD"/>
    <property type="match status" value="1"/>
</dbReference>
<evidence type="ECO:0000313" key="2">
    <source>
        <dbReference type="EMBL" id="NNG59090.1"/>
    </source>
</evidence>
<reference evidence="2 4" key="1">
    <citation type="submission" date="2020-05" db="EMBL/GenBank/DDBJ databases">
        <title>Draft Genome Sequences of Sphingomonas sp. Isolated from the International Space Station.</title>
        <authorList>
            <person name="Bijlani S."/>
            <person name="Singh N.K."/>
            <person name="Mason C.E."/>
            <person name="Wang C.C."/>
            <person name="Venkateswaran K."/>
        </authorList>
    </citation>
    <scope>NUCLEOTIDE SEQUENCE [LARGE SCALE GENOMIC DNA]</scope>
    <source>
        <strain evidence="2 4">FKI-L5-BR-P1</strain>
    </source>
</reference>
<dbReference type="InterPro" id="IPR022496">
    <property type="entry name" value="T6A_TsaB"/>
</dbReference>
<name>A0A411LM54_SPHPI</name>
<gene>
    <name evidence="2" type="primary">tsaB</name>
    <name evidence="2" type="ORF">HKX06_17150</name>
    <name evidence="3" type="ORF">I6G38_07355</name>
</gene>
<dbReference type="Proteomes" id="UP000594836">
    <property type="component" value="Chromosome"/>
</dbReference>
<reference evidence="3 5" key="2">
    <citation type="submission" date="2020-12" db="EMBL/GenBank/DDBJ databases">
        <title>FDA dAtabase for Regulatory Grade micrObial Sequences (FDA-ARGOS): Supporting development and validation of Infectious Disease Dx tests.</title>
        <authorList>
            <person name="Sproer C."/>
            <person name="Gronow S."/>
            <person name="Severitt S."/>
            <person name="Schroder I."/>
            <person name="Tallon L."/>
            <person name="Sadzewicz L."/>
            <person name="Zhao X."/>
            <person name="Boylan J."/>
            <person name="Ott S."/>
            <person name="Bowen H."/>
            <person name="Vavikolanu K."/>
            <person name="Mehta A."/>
            <person name="Aluvathingal J."/>
            <person name="Nadendla S."/>
            <person name="Lowell S."/>
            <person name="Myers T."/>
            <person name="Yan Y."/>
            <person name="Sichtig H."/>
        </authorList>
    </citation>
    <scope>NUCLEOTIDE SEQUENCE [LARGE SCALE GENOMIC DNA]</scope>
    <source>
        <strain evidence="3 5">FDAARGOS_881</strain>
    </source>
</reference>
<evidence type="ECO:0000313" key="3">
    <source>
        <dbReference type="EMBL" id="QPT10031.1"/>
    </source>
</evidence>